<evidence type="ECO:0000313" key="3">
    <source>
        <dbReference type="Proteomes" id="UP000309340"/>
    </source>
</evidence>
<proteinExistence type="predicted"/>
<dbReference type="Proteomes" id="UP000309340">
    <property type="component" value="Unassembled WGS sequence"/>
</dbReference>
<comment type="caution">
    <text evidence="2">The sequence shown here is derived from an EMBL/GenBank/DDBJ whole genome shotgun (WGS) entry which is preliminary data.</text>
</comment>
<feature type="transmembrane region" description="Helical" evidence="1">
    <location>
        <begin position="61"/>
        <end position="85"/>
    </location>
</feature>
<sequence>MAVRDWKKMQRLDRALVEATGAAIPFALIDVIYYAALAFGSGEPNLRLTLQTPTARLLVSVLQQAVITAVYVCTGINTSTLVIKLQQSYGQENKKRTMFSLDSLIFSVNSSLNLWF</sequence>
<reference evidence="2 3" key="1">
    <citation type="submission" date="2017-03" db="EMBL/GenBank/DDBJ databases">
        <title>Genomes of endolithic fungi from Antarctica.</title>
        <authorList>
            <person name="Coleine C."/>
            <person name="Masonjones S."/>
            <person name="Stajich J.E."/>
        </authorList>
    </citation>
    <scope>NUCLEOTIDE SEQUENCE [LARGE SCALE GENOMIC DNA]</scope>
    <source>
        <strain evidence="2 3">CCFEE 5184</strain>
    </source>
</reference>
<keyword evidence="1" id="KW-0472">Membrane</keyword>
<feature type="transmembrane region" description="Helical" evidence="1">
    <location>
        <begin position="21"/>
        <end position="41"/>
    </location>
</feature>
<name>A0A4U0Y585_9PEZI</name>
<dbReference type="AlphaFoldDB" id="A0A4U0Y585"/>
<evidence type="ECO:0000256" key="1">
    <source>
        <dbReference type="SAM" id="Phobius"/>
    </source>
</evidence>
<gene>
    <name evidence="2" type="ORF">B0A55_01002</name>
</gene>
<organism evidence="2 3">
    <name type="scientific">Friedmanniomyces simplex</name>
    <dbReference type="NCBI Taxonomy" id="329884"/>
    <lineage>
        <taxon>Eukaryota</taxon>
        <taxon>Fungi</taxon>
        <taxon>Dikarya</taxon>
        <taxon>Ascomycota</taxon>
        <taxon>Pezizomycotina</taxon>
        <taxon>Dothideomycetes</taxon>
        <taxon>Dothideomycetidae</taxon>
        <taxon>Mycosphaerellales</taxon>
        <taxon>Teratosphaeriaceae</taxon>
        <taxon>Friedmanniomyces</taxon>
    </lineage>
</organism>
<accession>A0A4U0Y585</accession>
<dbReference type="EMBL" id="NAJQ01000010">
    <property type="protein sequence ID" value="TKA83393.1"/>
    <property type="molecule type" value="Genomic_DNA"/>
</dbReference>
<evidence type="ECO:0000313" key="2">
    <source>
        <dbReference type="EMBL" id="TKA83393.1"/>
    </source>
</evidence>
<protein>
    <submittedName>
        <fullName evidence="2">Uncharacterized protein</fullName>
    </submittedName>
</protein>
<keyword evidence="1" id="KW-0812">Transmembrane</keyword>
<keyword evidence="1" id="KW-1133">Transmembrane helix</keyword>
<keyword evidence="3" id="KW-1185">Reference proteome</keyword>